<dbReference type="InterPro" id="IPR038762">
    <property type="entry name" value="ABM_predict"/>
</dbReference>
<sequence>MYNTSDGIWLTSEWHVRCGEEPTFMSAFNEWRQAIEHSGEAQVCDLVKESCRYRLLLRLNSRDSLERLRRSALFDRWDDLAGALAIRWGCWQLWSPSVINGTPARVSTTARTCGRTVSTAAAKDEPPRYKMALLVWLALFPLLWLIFSVAGTWLMELSLPVRLLVVTGVVVPLMSYLLLPLLTRAFSGWLEPKLIEDR</sequence>
<feature type="transmembrane region" description="Helical" evidence="1">
    <location>
        <begin position="133"/>
        <end position="155"/>
    </location>
</feature>
<keyword evidence="3" id="KW-1185">Reference proteome</keyword>
<organism evidence="2 3">
    <name type="scientific">Alkalispirillum mobile</name>
    <dbReference type="NCBI Taxonomy" id="85925"/>
    <lineage>
        <taxon>Bacteria</taxon>
        <taxon>Pseudomonadati</taxon>
        <taxon>Pseudomonadota</taxon>
        <taxon>Gammaproteobacteria</taxon>
        <taxon>Chromatiales</taxon>
        <taxon>Ectothiorhodospiraceae</taxon>
        <taxon>Alkalispirillum</taxon>
    </lineage>
</organism>
<gene>
    <name evidence="2" type="ORF">DFR31_2160</name>
</gene>
<name>A0A498C7Q5_9GAMM</name>
<evidence type="ECO:0000313" key="2">
    <source>
        <dbReference type="EMBL" id="RLK48281.1"/>
    </source>
</evidence>
<protein>
    <recommendedName>
        <fullName evidence="4">Antibiotic biosynthesis monooxygenase (ABM) superfamily enzyme</fullName>
    </recommendedName>
</protein>
<keyword evidence="1" id="KW-0472">Membrane</keyword>
<keyword evidence="1" id="KW-0812">Transmembrane</keyword>
<dbReference type="PANTHER" id="PTHR40057">
    <property type="entry name" value="SLR1162 PROTEIN"/>
    <property type="match status" value="1"/>
</dbReference>
<dbReference type="Proteomes" id="UP000275461">
    <property type="component" value="Unassembled WGS sequence"/>
</dbReference>
<dbReference type="PANTHER" id="PTHR40057:SF1">
    <property type="entry name" value="SLR1162 PROTEIN"/>
    <property type="match status" value="1"/>
</dbReference>
<comment type="caution">
    <text evidence="2">The sequence shown here is derived from an EMBL/GenBank/DDBJ whole genome shotgun (WGS) entry which is preliminary data.</text>
</comment>
<dbReference type="RefSeq" id="WP_121442683.1">
    <property type="nucleotide sequence ID" value="NZ_RCDA01000003.1"/>
</dbReference>
<reference evidence="2 3" key="1">
    <citation type="submission" date="2018-10" db="EMBL/GenBank/DDBJ databases">
        <title>Genomic Encyclopedia of Type Strains, Phase IV (KMG-IV): sequencing the most valuable type-strain genomes for metagenomic binning, comparative biology and taxonomic classification.</title>
        <authorList>
            <person name="Goeker M."/>
        </authorList>
    </citation>
    <scope>NUCLEOTIDE SEQUENCE [LARGE SCALE GENOMIC DNA]</scope>
    <source>
        <strain evidence="2 3">DSM 12769</strain>
    </source>
</reference>
<dbReference type="OrthoDB" id="9834767at2"/>
<evidence type="ECO:0008006" key="4">
    <source>
        <dbReference type="Google" id="ProtNLM"/>
    </source>
</evidence>
<evidence type="ECO:0000256" key="1">
    <source>
        <dbReference type="SAM" id="Phobius"/>
    </source>
</evidence>
<feature type="transmembrane region" description="Helical" evidence="1">
    <location>
        <begin position="161"/>
        <end position="183"/>
    </location>
</feature>
<proteinExistence type="predicted"/>
<accession>A0A498C7Q5</accession>
<dbReference type="EMBL" id="RCDA01000003">
    <property type="protein sequence ID" value="RLK48281.1"/>
    <property type="molecule type" value="Genomic_DNA"/>
</dbReference>
<dbReference type="AlphaFoldDB" id="A0A498C7Q5"/>
<evidence type="ECO:0000313" key="3">
    <source>
        <dbReference type="Proteomes" id="UP000275461"/>
    </source>
</evidence>
<keyword evidence="1" id="KW-1133">Transmembrane helix</keyword>